<evidence type="ECO:0000313" key="2">
    <source>
        <dbReference type="EMBL" id="KAJ7319944.1"/>
    </source>
</evidence>
<dbReference type="EMBL" id="JAPFRF010000010">
    <property type="protein sequence ID" value="KAJ7319944.1"/>
    <property type="molecule type" value="Genomic_DNA"/>
</dbReference>
<feature type="region of interest" description="Disordered" evidence="1">
    <location>
        <begin position="1"/>
        <end position="43"/>
    </location>
</feature>
<evidence type="ECO:0000313" key="3">
    <source>
        <dbReference type="Proteomes" id="UP001142489"/>
    </source>
</evidence>
<name>A0A9Q1AY01_9SAUR</name>
<sequence length="126" mass="13977">MDKPLDTDASMSADDDLSTISAQSSNLASVASETGEDQSYSPGEHFKQYSQMIRRIAKDHNQATPPTCQRHSHRALLAQATMVPYTPLNVLRTHMSPHAPDLLTQQNGLIRHPDPQSLDLMAWLIN</sequence>
<protein>
    <submittedName>
        <fullName evidence="2">Uncharacterized protein</fullName>
    </submittedName>
</protein>
<reference evidence="2" key="1">
    <citation type="journal article" date="2023" name="DNA Res.">
        <title>Chromosome-level genome assembly of Phrynocephalus forsythii using third-generation DNA sequencing and Hi-C analysis.</title>
        <authorList>
            <person name="Qi Y."/>
            <person name="Zhao W."/>
            <person name="Zhao Y."/>
            <person name="Niu C."/>
            <person name="Cao S."/>
            <person name="Zhang Y."/>
        </authorList>
    </citation>
    <scope>NUCLEOTIDE SEQUENCE</scope>
    <source>
        <tissue evidence="2">Muscle</tissue>
    </source>
</reference>
<feature type="compositionally biased region" description="Polar residues" evidence="1">
    <location>
        <begin position="18"/>
        <end position="41"/>
    </location>
</feature>
<gene>
    <name evidence="2" type="ORF">JRQ81_019455</name>
</gene>
<organism evidence="2 3">
    <name type="scientific">Phrynocephalus forsythii</name>
    <dbReference type="NCBI Taxonomy" id="171643"/>
    <lineage>
        <taxon>Eukaryota</taxon>
        <taxon>Metazoa</taxon>
        <taxon>Chordata</taxon>
        <taxon>Craniata</taxon>
        <taxon>Vertebrata</taxon>
        <taxon>Euteleostomi</taxon>
        <taxon>Lepidosauria</taxon>
        <taxon>Squamata</taxon>
        <taxon>Bifurcata</taxon>
        <taxon>Unidentata</taxon>
        <taxon>Episquamata</taxon>
        <taxon>Toxicofera</taxon>
        <taxon>Iguania</taxon>
        <taxon>Acrodonta</taxon>
        <taxon>Agamidae</taxon>
        <taxon>Agaminae</taxon>
        <taxon>Phrynocephalus</taxon>
    </lineage>
</organism>
<dbReference type="Proteomes" id="UP001142489">
    <property type="component" value="Unassembled WGS sequence"/>
</dbReference>
<keyword evidence="3" id="KW-1185">Reference proteome</keyword>
<comment type="caution">
    <text evidence="2">The sequence shown here is derived from an EMBL/GenBank/DDBJ whole genome shotgun (WGS) entry which is preliminary data.</text>
</comment>
<evidence type="ECO:0000256" key="1">
    <source>
        <dbReference type="SAM" id="MobiDB-lite"/>
    </source>
</evidence>
<dbReference type="AlphaFoldDB" id="A0A9Q1AY01"/>
<accession>A0A9Q1AY01</accession>
<proteinExistence type="predicted"/>